<dbReference type="GO" id="GO:0003700">
    <property type="term" value="F:DNA-binding transcription factor activity"/>
    <property type="evidence" value="ECO:0007669"/>
    <property type="project" value="InterPro"/>
</dbReference>
<dbReference type="PANTHER" id="PTHR33164">
    <property type="entry name" value="TRANSCRIPTIONAL REGULATOR, MARR FAMILY"/>
    <property type="match status" value="1"/>
</dbReference>
<sequence>MSLDSKIDRDRIQRRQNREDLNVFSRLPAVYSTSRKQGQQLLQIGGGLSIVEWRTLWDLHEAGPMTIRDLSTIQRTDHSLLSRALPDMKRKGYVRMERSEEDGRQTIVELTDEGRSAYETAAPIMARRRAALRERFSDEEIRTFTGFLDRFEEFLQIPVDQILNQETAE</sequence>
<keyword evidence="2" id="KW-0238">DNA-binding</keyword>
<accession>A0A1H5VIF9</accession>
<dbReference type="Pfam" id="PF12802">
    <property type="entry name" value="MarR_2"/>
    <property type="match status" value="1"/>
</dbReference>
<dbReference type="Proteomes" id="UP000236752">
    <property type="component" value="Unassembled WGS sequence"/>
</dbReference>
<name>A0A1H5VIF9_9RHOB</name>
<proteinExistence type="predicted"/>
<dbReference type="RefSeq" id="WP_160006760.1">
    <property type="nucleotide sequence ID" value="NZ_FNUZ01000002.1"/>
</dbReference>
<dbReference type="InterPro" id="IPR039422">
    <property type="entry name" value="MarR/SlyA-like"/>
</dbReference>
<dbReference type="InterPro" id="IPR036388">
    <property type="entry name" value="WH-like_DNA-bd_sf"/>
</dbReference>
<evidence type="ECO:0000313" key="2">
    <source>
        <dbReference type="EMBL" id="SEF87119.1"/>
    </source>
</evidence>
<dbReference type="AlphaFoldDB" id="A0A1H5VIF9"/>
<dbReference type="SUPFAM" id="SSF46785">
    <property type="entry name" value="Winged helix' DNA-binding domain"/>
    <property type="match status" value="1"/>
</dbReference>
<reference evidence="2 3" key="1">
    <citation type="submission" date="2016-10" db="EMBL/GenBank/DDBJ databases">
        <authorList>
            <person name="de Groot N.N."/>
        </authorList>
    </citation>
    <scope>NUCLEOTIDE SEQUENCE [LARGE SCALE GENOMIC DNA]</scope>
    <source>
        <strain evidence="2 3">DSM 26915</strain>
    </source>
</reference>
<dbReference type="EMBL" id="FNUZ01000002">
    <property type="protein sequence ID" value="SEF87119.1"/>
    <property type="molecule type" value="Genomic_DNA"/>
</dbReference>
<gene>
    <name evidence="2" type="ORF">SAMN04488045_1062</name>
</gene>
<evidence type="ECO:0000313" key="3">
    <source>
        <dbReference type="Proteomes" id="UP000236752"/>
    </source>
</evidence>
<dbReference type="PANTHER" id="PTHR33164:SF13">
    <property type="entry name" value="4-HYDROXYPHENYLACETATE CATABOLISM PROTEIN"/>
    <property type="match status" value="1"/>
</dbReference>
<dbReference type="GO" id="GO:0003677">
    <property type="term" value="F:DNA binding"/>
    <property type="evidence" value="ECO:0007669"/>
    <property type="project" value="UniProtKB-KW"/>
</dbReference>
<organism evidence="2 3">
    <name type="scientific">Thalassococcus halodurans</name>
    <dbReference type="NCBI Taxonomy" id="373675"/>
    <lineage>
        <taxon>Bacteria</taxon>
        <taxon>Pseudomonadati</taxon>
        <taxon>Pseudomonadota</taxon>
        <taxon>Alphaproteobacteria</taxon>
        <taxon>Rhodobacterales</taxon>
        <taxon>Roseobacteraceae</taxon>
        <taxon>Thalassococcus</taxon>
    </lineage>
</organism>
<dbReference type="OrthoDB" id="8906692at2"/>
<dbReference type="InterPro" id="IPR000835">
    <property type="entry name" value="HTH_MarR-typ"/>
</dbReference>
<keyword evidence="3" id="KW-1185">Reference proteome</keyword>
<dbReference type="PROSITE" id="PS50995">
    <property type="entry name" value="HTH_MARR_2"/>
    <property type="match status" value="1"/>
</dbReference>
<dbReference type="GO" id="GO:0006950">
    <property type="term" value="P:response to stress"/>
    <property type="evidence" value="ECO:0007669"/>
    <property type="project" value="TreeGrafter"/>
</dbReference>
<dbReference type="InterPro" id="IPR036390">
    <property type="entry name" value="WH_DNA-bd_sf"/>
</dbReference>
<dbReference type="SMART" id="SM00347">
    <property type="entry name" value="HTH_MARR"/>
    <property type="match status" value="1"/>
</dbReference>
<protein>
    <submittedName>
        <fullName evidence="2">DNA-binding transcriptional regulator, MarR family</fullName>
    </submittedName>
</protein>
<evidence type="ECO:0000259" key="1">
    <source>
        <dbReference type="PROSITE" id="PS50995"/>
    </source>
</evidence>
<dbReference type="Gene3D" id="1.10.10.10">
    <property type="entry name" value="Winged helix-like DNA-binding domain superfamily/Winged helix DNA-binding domain"/>
    <property type="match status" value="1"/>
</dbReference>
<feature type="domain" description="HTH marR-type" evidence="1">
    <location>
        <begin position="20"/>
        <end position="153"/>
    </location>
</feature>